<proteinExistence type="predicted"/>
<reference evidence="4 5" key="1">
    <citation type="submission" date="2017-04" db="EMBL/GenBank/DDBJ databases">
        <title>Bacillus krulwichiae AM31D Genome sequencing and assembly.</title>
        <authorList>
            <person name="Krulwich T.A."/>
            <person name="Anastor L."/>
            <person name="Ehrlich R."/>
            <person name="Ehrlich G.D."/>
            <person name="Janto B."/>
        </authorList>
    </citation>
    <scope>NUCLEOTIDE SEQUENCE [LARGE SCALE GENOMIC DNA]</scope>
    <source>
        <strain evidence="4 5">AM31D</strain>
    </source>
</reference>
<name>A0A1X9MH60_9BACI</name>
<dbReference type="AlphaFoldDB" id="A0A1X9MH60"/>
<organism evidence="4 5">
    <name type="scientific">Halalkalibacter krulwichiae</name>
    <dbReference type="NCBI Taxonomy" id="199441"/>
    <lineage>
        <taxon>Bacteria</taxon>
        <taxon>Bacillati</taxon>
        <taxon>Bacillota</taxon>
        <taxon>Bacilli</taxon>
        <taxon>Bacillales</taxon>
        <taxon>Bacillaceae</taxon>
        <taxon>Halalkalibacter</taxon>
    </lineage>
</organism>
<gene>
    <name evidence="4" type="ORF">BkAM31D_13875</name>
</gene>
<dbReference type="NCBIfam" id="TIGR02864">
    <property type="entry name" value="spore_sspO"/>
    <property type="match status" value="1"/>
</dbReference>
<dbReference type="GO" id="GO:0030436">
    <property type="term" value="P:asexual sporulation"/>
    <property type="evidence" value="ECO:0007669"/>
    <property type="project" value="UniProtKB-UniRule"/>
</dbReference>
<dbReference type="GO" id="GO:0042601">
    <property type="term" value="C:endospore-forming forespore"/>
    <property type="evidence" value="ECO:0007669"/>
    <property type="project" value="InterPro"/>
</dbReference>
<dbReference type="EMBL" id="CP020814">
    <property type="protein sequence ID" value="ARK30841.1"/>
    <property type="molecule type" value="Genomic_DNA"/>
</dbReference>
<accession>A0A1X9MH60</accession>
<evidence type="ECO:0000256" key="3">
    <source>
        <dbReference type="SAM" id="MobiDB-lite"/>
    </source>
</evidence>
<dbReference type="Proteomes" id="UP000193006">
    <property type="component" value="Chromosome"/>
</dbReference>
<dbReference type="GO" id="GO:0030435">
    <property type="term" value="P:sporulation resulting in formation of a cellular spore"/>
    <property type="evidence" value="ECO:0007669"/>
    <property type="project" value="UniProtKB-KW"/>
</dbReference>
<evidence type="ECO:0000313" key="5">
    <source>
        <dbReference type="Proteomes" id="UP000193006"/>
    </source>
</evidence>
<keyword evidence="5" id="KW-1185">Reference proteome</keyword>
<evidence type="ECO:0000313" key="4">
    <source>
        <dbReference type="EMBL" id="ARK30841.1"/>
    </source>
</evidence>
<evidence type="ECO:0000256" key="1">
    <source>
        <dbReference type="ARBA" id="ARBA00022969"/>
    </source>
</evidence>
<evidence type="ECO:0000256" key="2">
    <source>
        <dbReference type="NCBIfam" id="TIGR02864"/>
    </source>
</evidence>
<dbReference type="InterPro" id="IPR012613">
    <property type="entry name" value="SASP_SspO"/>
</dbReference>
<dbReference type="Pfam" id="PF08175">
    <property type="entry name" value="SspO"/>
    <property type="match status" value="1"/>
</dbReference>
<dbReference type="KEGG" id="bkw:BkAM31D_13875"/>
<dbReference type="RefSeq" id="WP_084371965.1">
    <property type="nucleotide sequence ID" value="NZ_CP020814.1"/>
</dbReference>
<sequence>MAKRSHQKDKRIIEGEQFQEGTVNEPLTEMERQNNKKTKKRH</sequence>
<protein>
    <recommendedName>
        <fullName evidence="2">Small acid-soluble spore protein O</fullName>
    </recommendedName>
</protein>
<feature type="region of interest" description="Disordered" evidence="3">
    <location>
        <begin position="1"/>
        <end position="42"/>
    </location>
</feature>
<keyword evidence="1" id="KW-0749">Sporulation</keyword>